<evidence type="ECO:0000259" key="3">
    <source>
        <dbReference type="Pfam" id="PF02752"/>
    </source>
</evidence>
<dbReference type="GO" id="GO:0015031">
    <property type="term" value="P:protein transport"/>
    <property type="evidence" value="ECO:0007669"/>
    <property type="project" value="TreeGrafter"/>
</dbReference>
<reference evidence="4 5" key="2">
    <citation type="submission" date="2018-11" db="EMBL/GenBank/DDBJ databases">
        <authorList>
            <consortium name="Pathogen Informatics"/>
        </authorList>
    </citation>
    <scope>NUCLEOTIDE SEQUENCE [LARGE SCALE GENOMIC DNA]</scope>
    <source>
        <strain evidence="4 5">Costa Rica</strain>
    </source>
</reference>
<feature type="domain" description="Arrestin C-terminal-like" evidence="3">
    <location>
        <begin position="180"/>
        <end position="317"/>
    </location>
</feature>
<feature type="domain" description="Arrestin-like N-terminal" evidence="2">
    <location>
        <begin position="11"/>
        <end position="155"/>
    </location>
</feature>
<dbReference type="OrthoDB" id="2333384at2759"/>
<dbReference type="GO" id="GO:0005737">
    <property type="term" value="C:cytoplasm"/>
    <property type="evidence" value="ECO:0007669"/>
    <property type="project" value="TreeGrafter"/>
</dbReference>
<dbReference type="InterPro" id="IPR011021">
    <property type="entry name" value="Arrestin-like_N"/>
</dbReference>
<proteinExistence type="inferred from homology"/>
<gene>
    <name evidence="4" type="ORF">ACOC_LOCUS6598</name>
</gene>
<dbReference type="Pfam" id="PF02752">
    <property type="entry name" value="Arrestin_C"/>
    <property type="match status" value="1"/>
</dbReference>
<evidence type="ECO:0000256" key="1">
    <source>
        <dbReference type="ARBA" id="ARBA00005298"/>
    </source>
</evidence>
<evidence type="ECO:0000313" key="5">
    <source>
        <dbReference type="Proteomes" id="UP000267027"/>
    </source>
</evidence>
<name>A0A158PHN2_ANGCS</name>
<protein>
    <submittedName>
        <fullName evidence="6">Arrestin_C domain-containing protein</fullName>
    </submittedName>
</protein>
<dbReference type="Gene3D" id="2.60.40.640">
    <property type="match status" value="2"/>
</dbReference>
<evidence type="ECO:0000313" key="6">
    <source>
        <dbReference type="WBParaSite" id="ACOC_0000659701-mRNA-1"/>
    </source>
</evidence>
<comment type="similarity">
    <text evidence="1">Belongs to the arrestin family.</text>
</comment>
<dbReference type="Proteomes" id="UP000267027">
    <property type="component" value="Unassembled WGS sequence"/>
</dbReference>
<evidence type="ECO:0000259" key="2">
    <source>
        <dbReference type="Pfam" id="PF00339"/>
    </source>
</evidence>
<dbReference type="OMA" id="CCNRKVG"/>
<reference evidence="6" key="1">
    <citation type="submission" date="2016-04" db="UniProtKB">
        <authorList>
            <consortium name="WormBaseParasite"/>
        </authorList>
    </citation>
    <scope>IDENTIFICATION</scope>
</reference>
<dbReference type="AlphaFoldDB" id="A0A158PHN2"/>
<dbReference type="PANTHER" id="PTHR11188">
    <property type="entry name" value="ARRESTIN DOMAIN CONTAINING PROTEIN"/>
    <property type="match status" value="1"/>
</dbReference>
<dbReference type="SUPFAM" id="SSF81296">
    <property type="entry name" value="E set domains"/>
    <property type="match status" value="1"/>
</dbReference>
<dbReference type="WBParaSite" id="ACOC_0000659701-mRNA-1">
    <property type="protein sequence ID" value="ACOC_0000659701-mRNA-1"/>
    <property type="gene ID" value="ACOC_0000659701"/>
</dbReference>
<dbReference type="EMBL" id="UYYA01003960">
    <property type="protein sequence ID" value="VDM58183.1"/>
    <property type="molecule type" value="Genomic_DNA"/>
</dbReference>
<organism evidence="6">
    <name type="scientific">Angiostrongylus costaricensis</name>
    <name type="common">Nematode worm</name>
    <dbReference type="NCBI Taxonomy" id="334426"/>
    <lineage>
        <taxon>Eukaryota</taxon>
        <taxon>Metazoa</taxon>
        <taxon>Ecdysozoa</taxon>
        <taxon>Nematoda</taxon>
        <taxon>Chromadorea</taxon>
        <taxon>Rhabditida</taxon>
        <taxon>Rhabditina</taxon>
        <taxon>Rhabditomorpha</taxon>
        <taxon>Strongyloidea</taxon>
        <taxon>Metastrongylidae</taxon>
        <taxon>Angiostrongylus</taxon>
    </lineage>
</organism>
<dbReference type="InterPro" id="IPR014752">
    <property type="entry name" value="Arrestin-like_C"/>
</dbReference>
<sequence>MSLFDIQVDYFDVTLDRGMNEPYIGGEIIKGVVDVGCTREVRIGGLLVRLTGVVETGWRNKDSDLSFESRHSFMDEVIDLTTMIADHCTEEFFLLEGRHTVPFEARLPMDVLSSVNRDNCGSVRYTCTALMMIPEDGDTEMVAEKTFKVYPYLNLDAPYMRDSTSSTEEEIIVGCCGRPRGTVVASMKVQEVGLLPGETTRITLTVEDRTRRKRWQRKKEHHECVLISLCQQLDFVSTSRYESHLVDRKSVTIAVESHGTCKARPGSGPETKEIEFSVPSDLPPTSIHADRLVTISYFFKLDLDQIDIIVPVIIGTTKTPGTLE</sequence>
<evidence type="ECO:0000313" key="4">
    <source>
        <dbReference type="EMBL" id="VDM58183.1"/>
    </source>
</evidence>
<dbReference type="InterPro" id="IPR011022">
    <property type="entry name" value="Arrestin_C-like"/>
</dbReference>
<dbReference type="InterPro" id="IPR014756">
    <property type="entry name" value="Ig_E-set"/>
</dbReference>
<dbReference type="PANTHER" id="PTHR11188:SF159">
    <property type="entry name" value="ARRESTIN C-TERMINAL-LIKE DOMAIN-CONTAINING PROTEIN"/>
    <property type="match status" value="1"/>
</dbReference>
<dbReference type="Pfam" id="PF00339">
    <property type="entry name" value="Arrestin_N"/>
    <property type="match status" value="1"/>
</dbReference>
<keyword evidence="5" id="KW-1185">Reference proteome</keyword>
<dbReference type="STRING" id="334426.A0A158PHN2"/>
<accession>A0A158PHN2</accession>
<dbReference type="InterPro" id="IPR050357">
    <property type="entry name" value="Arrestin_domain-protein"/>
</dbReference>